<dbReference type="PROSITE" id="PS51892">
    <property type="entry name" value="SUBTILASE"/>
    <property type="match status" value="1"/>
</dbReference>
<dbReference type="GO" id="GO:0006508">
    <property type="term" value="P:proteolysis"/>
    <property type="evidence" value="ECO:0007669"/>
    <property type="project" value="UniProtKB-KW"/>
</dbReference>
<reference evidence="11" key="1">
    <citation type="submission" date="2020-06" db="EMBL/GenBank/DDBJ databases">
        <authorList>
            <person name="Li T."/>
            <person name="Hu X."/>
            <person name="Zhang T."/>
            <person name="Song X."/>
            <person name="Zhang H."/>
            <person name="Dai N."/>
            <person name="Sheng W."/>
            <person name="Hou X."/>
            <person name="Wei L."/>
        </authorList>
    </citation>
    <scope>NUCLEOTIDE SEQUENCE</scope>
    <source>
        <strain evidence="11">KEN8</strain>
        <tissue evidence="11">Leaf</tissue>
    </source>
</reference>
<dbReference type="PROSITE" id="PS00138">
    <property type="entry name" value="SUBTILASE_SER"/>
    <property type="match status" value="1"/>
</dbReference>
<dbReference type="Pfam" id="PF05922">
    <property type="entry name" value="Inhibitor_I9"/>
    <property type="match status" value="1"/>
</dbReference>
<dbReference type="InterPro" id="IPR045051">
    <property type="entry name" value="SBT"/>
</dbReference>
<feature type="active site" description="Charge relay system" evidence="6 7">
    <location>
        <position position="102"/>
    </location>
</feature>
<dbReference type="CDD" id="cd04852">
    <property type="entry name" value="Peptidases_S8_3"/>
    <property type="match status" value="1"/>
</dbReference>
<proteinExistence type="inferred from homology"/>
<evidence type="ECO:0000256" key="8">
    <source>
        <dbReference type="SAM" id="MobiDB-lite"/>
    </source>
</evidence>
<dbReference type="InterPro" id="IPR023828">
    <property type="entry name" value="Peptidase_S8_Ser-AS"/>
</dbReference>
<feature type="active site" description="Charge relay system" evidence="6 7">
    <location>
        <position position="465"/>
    </location>
</feature>
<dbReference type="InterPro" id="IPR037045">
    <property type="entry name" value="S8pro/Inhibitor_I9_sf"/>
</dbReference>
<dbReference type="PRINTS" id="PR00723">
    <property type="entry name" value="SUBTILISIN"/>
</dbReference>
<dbReference type="SUPFAM" id="SSF52743">
    <property type="entry name" value="Subtilisin-like"/>
    <property type="match status" value="1"/>
</dbReference>
<feature type="domain" description="Inhibitor I9" evidence="10">
    <location>
        <begin position="10"/>
        <end position="73"/>
    </location>
</feature>
<feature type="region of interest" description="Disordered" evidence="8">
    <location>
        <begin position="151"/>
        <end position="170"/>
    </location>
</feature>
<evidence type="ECO:0000313" key="11">
    <source>
        <dbReference type="EMBL" id="KAL0321906.1"/>
    </source>
</evidence>
<keyword evidence="4 7" id="KW-0378">Hydrolase</keyword>
<keyword evidence="5 7" id="KW-0720">Serine protease</keyword>
<sequence length="516" mass="54895">MGDRPKGEFSATAQHMSMLQATIGSKRASESWLYSYKRSFNGFVAKLTEEEKTKIASLEGVVSVFPSTKKQLHTTRSWDFMGFPVTAERRKTESDVIVGMLDSGIWPESPSFDDKDFGAPPTKWKGSCQSSSNFTCNNKIIGAKYYHSEGPINPPSIPSPRDSGGHGSHTASTAAGGLVYGANLYDADILAAFDDAIADGVDIISISVGGFFPSDYFTDPIAIGAFHAMKNGILTSNSAGNSGPSSASIVNFSPWSLSVAASTIDRKFLTNVQLGNDESYVGVSVNTFVLENGSYPLVYGGNVPNTAGGYDNSTSRYCVADSLDPKLVEGTIVLCDGLNDAEPAAAVGAAGTIMHDDYFTDFAFSFPLPASYLGDDDGSKVYNYINGTSKPTATILKSVEVNETLAPFVVSFSSRGPNPITADILKPDLTAPGVDILAAWSEANTMTGYPEDPRVVQYNIISGTSMSCPHASGAAAYVKSFNPTWSPSAIKSALMTTGNFDFSREFLLVPESLFFS</sequence>
<dbReference type="InterPro" id="IPR015500">
    <property type="entry name" value="Peptidase_S8_subtilisin-rel"/>
</dbReference>
<evidence type="ECO:0000256" key="6">
    <source>
        <dbReference type="PIRSR" id="PIRSR615500-1"/>
    </source>
</evidence>
<evidence type="ECO:0000259" key="9">
    <source>
        <dbReference type="Pfam" id="PF00082"/>
    </source>
</evidence>
<evidence type="ECO:0000256" key="3">
    <source>
        <dbReference type="ARBA" id="ARBA00022729"/>
    </source>
</evidence>
<keyword evidence="3" id="KW-0732">Signal</keyword>
<evidence type="ECO:0000256" key="7">
    <source>
        <dbReference type="PROSITE-ProRule" id="PRU01240"/>
    </source>
</evidence>
<comment type="caution">
    <text evidence="11">The sequence shown here is derived from an EMBL/GenBank/DDBJ whole genome shotgun (WGS) entry which is preliminary data.</text>
</comment>
<dbReference type="CDD" id="cd02120">
    <property type="entry name" value="PA_subtilisin_like"/>
    <property type="match status" value="1"/>
</dbReference>
<dbReference type="InterPro" id="IPR010259">
    <property type="entry name" value="S8pro/Inhibitor_I9"/>
</dbReference>
<evidence type="ECO:0000256" key="1">
    <source>
        <dbReference type="ARBA" id="ARBA00011073"/>
    </source>
</evidence>
<name>A0AAW2LUK8_9LAMI</name>
<accession>A0AAW2LUK8</accession>
<evidence type="ECO:0000259" key="10">
    <source>
        <dbReference type="Pfam" id="PF05922"/>
    </source>
</evidence>
<organism evidence="11">
    <name type="scientific">Sesamum calycinum</name>
    <dbReference type="NCBI Taxonomy" id="2727403"/>
    <lineage>
        <taxon>Eukaryota</taxon>
        <taxon>Viridiplantae</taxon>
        <taxon>Streptophyta</taxon>
        <taxon>Embryophyta</taxon>
        <taxon>Tracheophyta</taxon>
        <taxon>Spermatophyta</taxon>
        <taxon>Magnoliopsida</taxon>
        <taxon>eudicotyledons</taxon>
        <taxon>Gunneridae</taxon>
        <taxon>Pentapetalae</taxon>
        <taxon>asterids</taxon>
        <taxon>lamiids</taxon>
        <taxon>Lamiales</taxon>
        <taxon>Pedaliaceae</taxon>
        <taxon>Sesamum</taxon>
    </lineage>
</organism>
<comment type="similarity">
    <text evidence="1 7">Belongs to the peptidase S8 family.</text>
</comment>
<dbReference type="GO" id="GO:0004252">
    <property type="term" value="F:serine-type endopeptidase activity"/>
    <property type="evidence" value="ECO:0007669"/>
    <property type="project" value="UniProtKB-UniRule"/>
</dbReference>
<dbReference type="Pfam" id="PF00082">
    <property type="entry name" value="Peptidase_S8"/>
    <property type="match status" value="1"/>
</dbReference>
<evidence type="ECO:0000256" key="2">
    <source>
        <dbReference type="ARBA" id="ARBA00022670"/>
    </source>
</evidence>
<evidence type="ECO:0000256" key="5">
    <source>
        <dbReference type="ARBA" id="ARBA00022825"/>
    </source>
</evidence>
<dbReference type="PANTHER" id="PTHR10795">
    <property type="entry name" value="PROPROTEIN CONVERTASE SUBTILISIN/KEXIN"/>
    <property type="match status" value="1"/>
</dbReference>
<gene>
    <name evidence="11" type="ORF">Scaly_2487000</name>
</gene>
<reference evidence="11" key="2">
    <citation type="journal article" date="2024" name="Plant">
        <title>Genomic evolution and insights into agronomic trait innovations of Sesamum species.</title>
        <authorList>
            <person name="Miao H."/>
            <person name="Wang L."/>
            <person name="Qu L."/>
            <person name="Liu H."/>
            <person name="Sun Y."/>
            <person name="Le M."/>
            <person name="Wang Q."/>
            <person name="Wei S."/>
            <person name="Zheng Y."/>
            <person name="Lin W."/>
            <person name="Duan Y."/>
            <person name="Cao H."/>
            <person name="Xiong S."/>
            <person name="Wang X."/>
            <person name="Wei L."/>
            <person name="Li C."/>
            <person name="Ma Q."/>
            <person name="Ju M."/>
            <person name="Zhao R."/>
            <person name="Li G."/>
            <person name="Mu C."/>
            <person name="Tian Q."/>
            <person name="Mei H."/>
            <person name="Zhang T."/>
            <person name="Gao T."/>
            <person name="Zhang H."/>
        </authorList>
    </citation>
    <scope>NUCLEOTIDE SEQUENCE</scope>
    <source>
        <strain evidence="11">KEN8</strain>
    </source>
</reference>
<dbReference type="InterPro" id="IPR000209">
    <property type="entry name" value="Peptidase_S8/S53_dom"/>
</dbReference>
<dbReference type="InterPro" id="IPR034197">
    <property type="entry name" value="Peptidases_S8_3"/>
</dbReference>
<dbReference type="Gene3D" id="3.30.70.80">
    <property type="entry name" value="Peptidase S8 propeptide/proteinase inhibitor I9"/>
    <property type="match status" value="1"/>
</dbReference>
<dbReference type="Gene3D" id="3.40.50.200">
    <property type="entry name" value="Peptidase S8/S53 domain"/>
    <property type="match status" value="2"/>
</dbReference>
<feature type="domain" description="Peptidase S8/S53" evidence="9">
    <location>
        <begin position="94"/>
        <end position="498"/>
    </location>
</feature>
<dbReference type="EMBL" id="JACGWM010000016">
    <property type="protein sequence ID" value="KAL0321906.1"/>
    <property type="molecule type" value="Genomic_DNA"/>
</dbReference>
<feature type="active site" description="Charge relay system" evidence="6 7">
    <location>
        <position position="166"/>
    </location>
</feature>
<evidence type="ECO:0000256" key="4">
    <source>
        <dbReference type="ARBA" id="ARBA00022801"/>
    </source>
</evidence>
<dbReference type="AlphaFoldDB" id="A0AAW2LUK8"/>
<keyword evidence="2 7" id="KW-0645">Protease</keyword>
<dbReference type="InterPro" id="IPR036852">
    <property type="entry name" value="Peptidase_S8/S53_dom_sf"/>
</dbReference>
<dbReference type="Gene3D" id="3.50.30.30">
    <property type="match status" value="1"/>
</dbReference>
<protein>
    <submittedName>
        <fullName evidence="11">Cucumisin</fullName>
    </submittedName>
</protein>